<sequence length="306" mass="35981">MAQTPQLEAIDTKTRVNSFFMWQDIMESFAKDFYLDCQLLIKDMPSSPGTYLNRLKRYHDKIETHTTNWSNLAEILDLINLPTAIDYLREWYKSIIQVDRHVEDYIERLSKVQNLDQQRTSDVRMYEFVDVIRPLCVTFIDAKDGIVKAIKKQFFATLNRTPIEIRLFDNLKQKFNQTYEEFSEVKIAFRMVEEEGAFKHFDGVFSNMALQINELSSRLKTLTSEFELVDDDQLMTDYATMIGMVKRIDQLVLEIPKQQTYSIQGFEHGAIGSDVFEVIQKINRQVVYLDREYLAVIDRLAELMSV</sequence>
<organism evidence="1 2">
    <name type="scientific">Weissella viridescens</name>
    <name type="common">Lactobacillus viridescens</name>
    <dbReference type="NCBI Taxonomy" id="1629"/>
    <lineage>
        <taxon>Bacteria</taxon>
        <taxon>Bacillati</taxon>
        <taxon>Bacillota</taxon>
        <taxon>Bacilli</taxon>
        <taxon>Lactobacillales</taxon>
        <taxon>Lactobacillaceae</taxon>
        <taxon>Weissella</taxon>
    </lineage>
</organism>
<name>A0A3P2RE41_WEIVI</name>
<evidence type="ECO:0000313" key="2">
    <source>
        <dbReference type="Proteomes" id="UP000275836"/>
    </source>
</evidence>
<dbReference type="EMBL" id="RHGY01000010">
    <property type="protein sequence ID" value="RRG17431.1"/>
    <property type="molecule type" value="Genomic_DNA"/>
</dbReference>
<gene>
    <name evidence="1" type="ORF">D3P96_07710</name>
</gene>
<dbReference type="Proteomes" id="UP000275836">
    <property type="component" value="Unassembled WGS sequence"/>
</dbReference>
<protein>
    <submittedName>
        <fullName evidence="1">Uncharacterized protein</fullName>
    </submittedName>
</protein>
<accession>A0A3P2RE41</accession>
<proteinExistence type="predicted"/>
<dbReference type="RefSeq" id="WP_124943778.1">
    <property type="nucleotide sequence ID" value="NZ_RHGY01000010.1"/>
</dbReference>
<comment type="caution">
    <text evidence="1">The sequence shown here is derived from an EMBL/GenBank/DDBJ whole genome shotgun (WGS) entry which is preliminary data.</text>
</comment>
<reference evidence="1 2" key="1">
    <citation type="submission" date="2018-10" db="EMBL/GenBank/DDBJ databases">
        <title>Draft genome sequence of Weissella viridescens UCO-SMC3.</title>
        <authorList>
            <person name="Garcia-Cancino A."/>
            <person name="Espinoza-Monje M."/>
            <person name="Albarracin L."/>
            <person name="Garcia-Castillo V."/>
            <person name="Campos-Martin J."/>
            <person name="Nakano Y."/>
            <person name="Guitierrez-Zamorano C."/>
            <person name="Ikeda-Ohtsubo W."/>
            <person name="Morita H."/>
            <person name="Kitazawa H."/>
            <person name="Villena J."/>
        </authorList>
    </citation>
    <scope>NUCLEOTIDE SEQUENCE [LARGE SCALE GENOMIC DNA]</scope>
    <source>
        <strain evidence="1 2">UCO-SMC3</strain>
    </source>
</reference>
<evidence type="ECO:0000313" key="1">
    <source>
        <dbReference type="EMBL" id="RRG17431.1"/>
    </source>
</evidence>
<dbReference type="AlphaFoldDB" id="A0A3P2RE41"/>